<feature type="signal peptide" evidence="2">
    <location>
        <begin position="1"/>
        <end position="28"/>
    </location>
</feature>
<dbReference type="RefSeq" id="WP_013322032.1">
    <property type="nucleotide sequence ID" value="NC_014501.1"/>
</dbReference>
<dbReference type="GO" id="GO:0008643">
    <property type="term" value="P:carbohydrate transport"/>
    <property type="evidence" value="ECO:0007669"/>
    <property type="project" value="InterPro"/>
</dbReference>
<dbReference type="InterPro" id="IPR001119">
    <property type="entry name" value="SLH_dom"/>
</dbReference>
<dbReference type="OrthoDB" id="541604at2"/>
<organism evidence="5 6">
    <name type="scientific">Gloeothece verrucosa (strain PCC 7822)</name>
    <name type="common">Cyanothece sp. (strain PCC 7822)</name>
    <dbReference type="NCBI Taxonomy" id="497965"/>
    <lineage>
        <taxon>Bacteria</taxon>
        <taxon>Bacillati</taxon>
        <taxon>Cyanobacteriota</taxon>
        <taxon>Cyanophyceae</taxon>
        <taxon>Oscillatoriophycideae</taxon>
        <taxon>Chroococcales</taxon>
        <taxon>Aphanothecaceae</taxon>
        <taxon>Gloeothece</taxon>
        <taxon>Gloeothece verrucosa</taxon>
    </lineage>
</organism>
<evidence type="ECO:0000313" key="6">
    <source>
        <dbReference type="Proteomes" id="UP000008206"/>
    </source>
</evidence>
<dbReference type="Gene3D" id="2.40.160.180">
    <property type="entry name" value="Carbohydrate-selective porin OprB"/>
    <property type="match status" value="1"/>
</dbReference>
<keyword evidence="3" id="KW-0175">Coiled coil</keyword>
<dbReference type="EMBL" id="CP002198">
    <property type="protein sequence ID" value="ADN13926.1"/>
    <property type="molecule type" value="Genomic_DNA"/>
</dbReference>
<accession>E0UAS4</accession>
<comment type="similarity">
    <text evidence="1 2">Belongs to the OprB family.</text>
</comment>
<name>E0UAS4_GLOV7</name>
<dbReference type="STRING" id="497965.Cyan7822_1943"/>
<keyword evidence="6" id="KW-1185">Reference proteome</keyword>
<feature type="chain" id="PRO_5003141176" evidence="2">
    <location>
        <begin position="29"/>
        <end position="593"/>
    </location>
</feature>
<reference evidence="6" key="1">
    <citation type="journal article" date="2011" name="MBio">
        <title>Novel metabolic attributes of the genus Cyanothece, comprising a group of unicellular nitrogen-fixing Cyanobacteria.</title>
        <authorList>
            <person name="Bandyopadhyay A."/>
            <person name="Elvitigala T."/>
            <person name="Welsh E."/>
            <person name="Stockel J."/>
            <person name="Liberton M."/>
            <person name="Min H."/>
            <person name="Sherman L.A."/>
            <person name="Pakrasi H.B."/>
        </authorList>
    </citation>
    <scope>NUCLEOTIDE SEQUENCE [LARGE SCALE GENOMIC DNA]</scope>
    <source>
        <strain evidence="6">PCC 7822</strain>
    </source>
</reference>
<dbReference type="PANTHER" id="PTHR43308">
    <property type="entry name" value="OUTER MEMBRANE PROTEIN ALPHA-RELATED"/>
    <property type="match status" value="1"/>
</dbReference>
<dbReference type="HOGENOM" id="CLU_018575_1_0_3"/>
<dbReference type="InterPro" id="IPR007049">
    <property type="entry name" value="Carb-sel_porin_OprB"/>
</dbReference>
<dbReference type="InterPro" id="IPR038673">
    <property type="entry name" value="OprB_sf"/>
</dbReference>
<proteinExistence type="inferred from homology"/>
<evidence type="ECO:0000313" key="5">
    <source>
        <dbReference type="EMBL" id="ADN13926.1"/>
    </source>
</evidence>
<dbReference type="eggNOG" id="COG3659">
    <property type="taxonomic scope" value="Bacteria"/>
</dbReference>
<feature type="domain" description="SLH" evidence="4">
    <location>
        <begin position="91"/>
        <end position="155"/>
    </location>
</feature>
<gene>
    <name evidence="5" type="ordered locus">Cyan7822_1943</name>
</gene>
<feature type="coiled-coil region" evidence="3">
    <location>
        <begin position="156"/>
        <end position="197"/>
    </location>
</feature>
<dbReference type="InterPro" id="IPR051465">
    <property type="entry name" value="Cell_Envelope_Struct_Comp"/>
</dbReference>
<evidence type="ECO:0000256" key="2">
    <source>
        <dbReference type="RuleBase" id="RU363072"/>
    </source>
</evidence>
<dbReference type="NCBIfam" id="NF033921">
    <property type="entry name" value="por_somb"/>
    <property type="match status" value="1"/>
</dbReference>
<evidence type="ECO:0000256" key="1">
    <source>
        <dbReference type="ARBA" id="ARBA00008769"/>
    </source>
</evidence>
<sequence>MSQKWWTLIKSAPLWLGASILTSGGAMAASDTSATNVTASSGEQLLAQAAPGTSTNVAPEANELLQMMERSRSGKRLNTGVYNDPMSQVNNVNQLRDVEPTAWAYEALRSLVERYGCIVGYPDRTFRGDRALTRWEFAAGLNACLNVLERLIQEGVAVVREDLEKLKRLADEFAAELAALGARIDNLESRVAFLEDHQFSTTTKLNGEVIFAYANAFSDDYAFDSTFDNRTPRQQAALEDRFRVGREGIAVSRTRLNFDTSFTGKDRLRVRVESNTTPNFTTATGSNMARLGFDPSGTDSTNDTFITDLYYRGSLFKNFTVYVGTTNMGLEDVFNPGNPYMEPSGTGALSRFVRRNPLVFRGPDGNGLGAKYKFSNFLTVTALYLADEADARNPLPGRGVFNGSFSTGVQAVVSPTRTLDINLTYLHSYFREGAVNLTGSTGSRIGQDPSTAYLPLGTIPSAWNRDSVGAQIDWQAFPWLHFTAWGGYAYAEAKNPDYDSHGDLWTFNGIVSFIDVLKEGAVLSFSGGMPPRIRRVENGPDDKDTTILVEAQYKYPITKNILITPGVYAIFDPNHYERNNDIWVGVVRTTFQF</sequence>
<evidence type="ECO:0000256" key="3">
    <source>
        <dbReference type="SAM" id="Coils"/>
    </source>
</evidence>
<dbReference type="PANTHER" id="PTHR43308:SF1">
    <property type="entry name" value="OUTER MEMBRANE PROTEIN ALPHA"/>
    <property type="match status" value="1"/>
</dbReference>
<keyword evidence="2" id="KW-0732">Signal</keyword>
<dbReference type="InterPro" id="IPR047684">
    <property type="entry name" value="Por_som-like"/>
</dbReference>
<dbReference type="GO" id="GO:0015288">
    <property type="term" value="F:porin activity"/>
    <property type="evidence" value="ECO:0007669"/>
    <property type="project" value="InterPro"/>
</dbReference>
<dbReference type="AlphaFoldDB" id="E0UAS4"/>
<dbReference type="GO" id="GO:0016020">
    <property type="term" value="C:membrane"/>
    <property type="evidence" value="ECO:0007669"/>
    <property type="project" value="InterPro"/>
</dbReference>
<dbReference type="KEGG" id="cyj:Cyan7822_1943"/>
<dbReference type="PROSITE" id="PS51272">
    <property type="entry name" value="SLH"/>
    <property type="match status" value="1"/>
</dbReference>
<protein>
    <submittedName>
        <fullName evidence="5">S-layer domain protein</fullName>
    </submittedName>
</protein>
<dbReference type="Proteomes" id="UP000008206">
    <property type="component" value="Chromosome"/>
</dbReference>
<dbReference type="Pfam" id="PF00395">
    <property type="entry name" value="SLH"/>
    <property type="match status" value="1"/>
</dbReference>
<evidence type="ECO:0000259" key="4">
    <source>
        <dbReference type="PROSITE" id="PS51272"/>
    </source>
</evidence>
<dbReference type="Pfam" id="PF04966">
    <property type="entry name" value="OprB"/>
    <property type="match status" value="1"/>
</dbReference>